<evidence type="ECO:0000256" key="9">
    <source>
        <dbReference type="ARBA" id="ARBA00023239"/>
    </source>
</evidence>
<evidence type="ECO:0000256" key="4">
    <source>
        <dbReference type="ARBA" id="ARBA00022485"/>
    </source>
</evidence>
<evidence type="ECO:0000256" key="6">
    <source>
        <dbReference type="ARBA" id="ARBA00022723"/>
    </source>
</evidence>
<evidence type="ECO:0000259" key="11">
    <source>
        <dbReference type="PROSITE" id="PS51918"/>
    </source>
</evidence>
<dbReference type="InterPro" id="IPR034405">
    <property type="entry name" value="F420"/>
</dbReference>
<evidence type="ECO:0000256" key="8">
    <source>
        <dbReference type="ARBA" id="ARBA00023014"/>
    </source>
</evidence>
<accession>A0A2R6B159</accession>
<dbReference type="InterPro" id="IPR019939">
    <property type="entry name" value="CofG_family"/>
</dbReference>
<dbReference type="CDD" id="cd01335">
    <property type="entry name" value="Radical_SAM"/>
    <property type="match status" value="1"/>
</dbReference>
<dbReference type="SFLD" id="SFLDS00029">
    <property type="entry name" value="Radical_SAM"/>
    <property type="match status" value="1"/>
</dbReference>
<evidence type="ECO:0000256" key="5">
    <source>
        <dbReference type="ARBA" id="ARBA00022691"/>
    </source>
</evidence>
<dbReference type="SFLD" id="SFLDG01388">
    <property type="entry name" value="7_8-didemethyl-8-hydroxy-5-dea"/>
    <property type="match status" value="1"/>
</dbReference>
<dbReference type="InterPro" id="IPR058240">
    <property type="entry name" value="rSAM_sf"/>
</dbReference>
<evidence type="ECO:0000256" key="2">
    <source>
        <dbReference type="ARBA" id="ARBA00004712"/>
    </source>
</evidence>
<evidence type="ECO:0000256" key="3">
    <source>
        <dbReference type="ARBA" id="ARBA00012126"/>
    </source>
</evidence>
<dbReference type="UniPathway" id="UPA00072"/>
<keyword evidence="8" id="KW-0411">Iron-sulfur</keyword>
<dbReference type="NCBIfam" id="TIGR03550">
    <property type="entry name" value="F420_cofG"/>
    <property type="match status" value="1"/>
</dbReference>
<dbReference type="InterPro" id="IPR007197">
    <property type="entry name" value="rSAM"/>
</dbReference>
<dbReference type="PROSITE" id="PS51918">
    <property type="entry name" value="RADICAL_SAM"/>
    <property type="match status" value="1"/>
</dbReference>
<dbReference type="GO" id="GO:0046872">
    <property type="term" value="F:metal ion binding"/>
    <property type="evidence" value="ECO:0007669"/>
    <property type="project" value="UniProtKB-KW"/>
</dbReference>
<sequence length="389" mass="44129">MLFEVVPPVSGVEEILFKAGEGRILSVDEYVQVYDFFTRHRPNLDKSTITYSRKVFIPLTNLCRDSCGYCVFAKKPWDTRAKTYTLDEVISIARIGEKLGCKEALFSLGDKPELAYPEFSEYLSRLGFRSTVEYLIHACDKVNTLTSLIPHVNPGTLSWSQMKEMKNVCASMGVMLENVSERLMEKGMAHENCPDKHPKARIAMIKAAGSLKIPFTTGILVGIGETVRERVESLLALRTIQLEFGHIQEVIIQNFRPKMDTRMSNFPEPQAEDFLATISLAHLILGGLTTIQAPPNLARVPLIEYVERGVRDFGGISPLTVDYINPEAPWPHLRSLKGELERMGYSFRERLCVYPRYIKEAGWVSRVFDEKIKEYVGDDGLVRPPWEAF</sequence>
<dbReference type="GO" id="GO:0016765">
    <property type="term" value="F:transferase activity, transferring alkyl or aryl (other than methyl) groups"/>
    <property type="evidence" value="ECO:0007669"/>
    <property type="project" value="InterPro"/>
</dbReference>
<dbReference type="SFLD" id="SFLDF00294">
    <property type="entry name" value="7_8-didemethyl-8-hydroxy-5-dea"/>
    <property type="match status" value="1"/>
</dbReference>
<evidence type="ECO:0000256" key="7">
    <source>
        <dbReference type="ARBA" id="ARBA00023004"/>
    </source>
</evidence>
<dbReference type="InterPro" id="IPR006638">
    <property type="entry name" value="Elp3/MiaA/NifB-like_rSAM"/>
</dbReference>
<comment type="caution">
    <text evidence="12">The sequence shown here is derived from an EMBL/GenBank/DDBJ whole genome shotgun (WGS) entry which is preliminary data.</text>
</comment>
<evidence type="ECO:0000256" key="10">
    <source>
        <dbReference type="ARBA" id="ARBA00048974"/>
    </source>
</evidence>
<dbReference type="AlphaFoldDB" id="A0A2R6B159"/>
<feature type="domain" description="Radical SAM core" evidence="11">
    <location>
        <begin position="49"/>
        <end position="294"/>
    </location>
</feature>
<keyword evidence="7" id="KW-0408">Iron</keyword>
<evidence type="ECO:0000313" key="12">
    <source>
        <dbReference type="EMBL" id="PSN92381.1"/>
    </source>
</evidence>
<dbReference type="EC" id="4.3.1.32" evidence="3"/>
<evidence type="ECO:0000256" key="1">
    <source>
        <dbReference type="ARBA" id="ARBA00001966"/>
    </source>
</evidence>
<dbReference type="Pfam" id="PF04055">
    <property type="entry name" value="Radical_SAM"/>
    <property type="match status" value="1"/>
</dbReference>
<dbReference type="NCBIfam" id="NF004884">
    <property type="entry name" value="PRK06245.1"/>
    <property type="match status" value="1"/>
</dbReference>
<dbReference type="GO" id="GO:0051539">
    <property type="term" value="F:4 iron, 4 sulfur cluster binding"/>
    <property type="evidence" value="ECO:0007669"/>
    <property type="project" value="UniProtKB-KW"/>
</dbReference>
<comment type="pathway">
    <text evidence="2">Cofactor biosynthesis; coenzyme F0 biosynthesis.</text>
</comment>
<dbReference type="HAMAP" id="MF_01611">
    <property type="entry name" value="FO_synth_sub1"/>
    <property type="match status" value="1"/>
</dbReference>
<dbReference type="Gene3D" id="3.20.20.70">
    <property type="entry name" value="Aldolase class I"/>
    <property type="match status" value="1"/>
</dbReference>
<dbReference type="Proteomes" id="UP000240322">
    <property type="component" value="Unassembled WGS sequence"/>
</dbReference>
<keyword evidence="9" id="KW-0456">Lyase</keyword>
<dbReference type="SUPFAM" id="SSF102114">
    <property type="entry name" value="Radical SAM enzymes"/>
    <property type="match status" value="1"/>
</dbReference>
<dbReference type="PANTHER" id="PTHR43076:SF15">
    <property type="entry name" value="7,8-DIDEMETHYL-8-HYDROXY-5-DEAZARIBOFLAVIN SYNTHASE"/>
    <property type="match status" value="1"/>
</dbReference>
<evidence type="ECO:0000313" key="13">
    <source>
        <dbReference type="Proteomes" id="UP000240322"/>
    </source>
</evidence>
<dbReference type="GO" id="GO:0044689">
    <property type="term" value="F:7,8-didemethyl-8-hydroxy-5-deazariboflavin synthase activity"/>
    <property type="evidence" value="ECO:0007669"/>
    <property type="project" value="UniProtKB-EC"/>
</dbReference>
<dbReference type="SMART" id="SM00729">
    <property type="entry name" value="Elp3"/>
    <property type="match status" value="1"/>
</dbReference>
<dbReference type="EMBL" id="NEXE01000005">
    <property type="protein sequence ID" value="PSN92381.1"/>
    <property type="molecule type" value="Genomic_DNA"/>
</dbReference>
<name>A0A2R6B159_9ARCH</name>
<dbReference type="PANTHER" id="PTHR43076">
    <property type="entry name" value="FO SYNTHASE (COFH)"/>
    <property type="match status" value="1"/>
</dbReference>
<keyword evidence="6" id="KW-0479">Metal-binding</keyword>
<keyword evidence="4" id="KW-0004">4Fe-4S</keyword>
<gene>
    <name evidence="12" type="ORF">B9Q03_01270</name>
</gene>
<reference evidence="12 13" key="1">
    <citation type="submission" date="2017-04" db="EMBL/GenBank/DDBJ databases">
        <title>Novel microbial lineages endemic to geothermal iron-oxide mats fill important gaps in the evolutionary history of Archaea.</title>
        <authorList>
            <person name="Jay Z.J."/>
            <person name="Beam J.P."/>
            <person name="Dlakic M."/>
            <person name="Rusch D.B."/>
            <person name="Kozubal M.A."/>
            <person name="Inskeep W.P."/>
        </authorList>
    </citation>
    <scope>NUCLEOTIDE SEQUENCE [LARGE SCALE GENOMIC DNA]</scope>
    <source>
        <strain evidence="12">OSP_D</strain>
    </source>
</reference>
<dbReference type="SFLD" id="SFLDG01064">
    <property type="entry name" value="F420__menaquinone_cofactor_bio"/>
    <property type="match status" value="1"/>
</dbReference>
<comment type="cofactor">
    <cofactor evidence="1">
        <name>[4Fe-4S] cluster</name>
        <dbReference type="ChEBI" id="CHEBI:49883"/>
    </cofactor>
</comment>
<organism evidence="12 13">
    <name type="scientific">Candidatus Marsarchaeota G2 archaeon OSP_D</name>
    <dbReference type="NCBI Taxonomy" id="1978157"/>
    <lineage>
        <taxon>Archaea</taxon>
        <taxon>Candidatus Marsarchaeota</taxon>
        <taxon>Candidatus Marsarchaeota group 2</taxon>
    </lineage>
</organism>
<protein>
    <recommendedName>
        <fullName evidence="3">7,8-didemethyl-8-hydroxy-5-deazariboflavin synthase</fullName>
        <ecNumber evidence="3">4.3.1.32</ecNumber>
    </recommendedName>
</protein>
<comment type="catalytic activity">
    <reaction evidence="10">
        <text>5-amino-5-(4-hydroxybenzyl)-6-(D-ribitylimino)-5,6-dihydrouracil + S-adenosyl-L-methionine = 7,8-didemethyl-8-hydroxy-5-deazariboflavin + 5'-deoxyadenosine + L-methionine + NH4(+) + H(+)</text>
        <dbReference type="Rhea" id="RHEA:55204"/>
        <dbReference type="ChEBI" id="CHEBI:15378"/>
        <dbReference type="ChEBI" id="CHEBI:17319"/>
        <dbReference type="ChEBI" id="CHEBI:28938"/>
        <dbReference type="ChEBI" id="CHEBI:57844"/>
        <dbReference type="ChEBI" id="CHEBI:59789"/>
        <dbReference type="ChEBI" id="CHEBI:59904"/>
        <dbReference type="ChEBI" id="CHEBI:85936"/>
        <dbReference type="EC" id="4.3.1.32"/>
    </reaction>
</comment>
<dbReference type="InterPro" id="IPR013785">
    <property type="entry name" value="Aldolase_TIM"/>
</dbReference>
<proteinExistence type="inferred from homology"/>
<keyword evidence="5" id="KW-0949">S-adenosyl-L-methionine</keyword>